<reference evidence="3 4" key="1">
    <citation type="submission" date="2019-11" db="EMBL/GenBank/DDBJ databases">
        <title>Whole-genome sequence of the anaerobic purple sulfur bacterium Allochromatium palmeri DSM 15591.</title>
        <authorList>
            <person name="Kyndt J.A."/>
            <person name="Meyer T.E."/>
        </authorList>
    </citation>
    <scope>NUCLEOTIDE SEQUENCE [LARGE SCALE GENOMIC DNA]</scope>
    <source>
        <strain evidence="3 4">DSM 15591</strain>
    </source>
</reference>
<proteinExistence type="predicted"/>
<dbReference type="GO" id="GO:0009253">
    <property type="term" value="P:peptidoglycan catabolic process"/>
    <property type="evidence" value="ECO:0007669"/>
    <property type="project" value="TreeGrafter"/>
</dbReference>
<feature type="domain" description="Transglycosylase SLT" evidence="2">
    <location>
        <begin position="48"/>
        <end position="341"/>
    </location>
</feature>
<protein>
    <submittedName>
        <fullName evidence="3">Lytic murein transglycosylase B</fullName>
        <ecNumber evidence="3">4.2.2.-</ecNumber>
    </submittedName>
</protein>
<dbReference type="Gene3D" id="1.10.530.10">
    <property type="match status" value="1"/>
</dbReference>
<name>A0A6N8ED53_9GAMM</name>
<evidence type="ECO:0000256" key="1">
    <source>
        <dbReference type="PIRSR" id="PIRSR611757-1"/>
    </source>
</evidence>
<dbReference type="AlphaFoldDB" id="A0A6N8ED53"/>
<dbReference type="InterPro" id="IPR023346">
    <property type="entry name" value="Lysozyme-like_dom_sf"/>
</dbReference>
<dbReference type="SUPFAM" id="SSF53955">
    <property type="entry name" value="Lysozyme-like"/>
    <property type="match status" value="1"/>
</dbReference>
<dbReference type="InterPro" id="IPR031304">
    <property type="entry name" value="SLT_2"/>
</dbReference>
<dbReference type="CDD" id="cd13399">
    <property type="entry name" value="Slt35-like"/>
    <property type="match status" value="1"/>
</dbReference>
<dbReference type="OrthoDB" id="9772911at2"/>
<organism evidence="3 4">
    <name type="scientific">Allochromatium palmeri</name>
    <dbReference type="NCBI Taxonomy" id="231048"/>
    <lineage>
        <taxon>Bacteria</taxon>
        <taxon>Pseudomonadati</taxon>
        <taxon>Pseudomonadota</taxon>
        <taxon>Gammaproteobacteria</taxon>
        <taxon>Chromatiales</taxon>
        <taxon>Chromatiaceae</taxon>
        <taxon>Allochromatium</taxon>
    </lineage>
</organism>
<accession>A0A6N8ED53</accession>
<dbReference type="EMBL" id="WNKT01000032">
    <property type="protein sequence ID" value="MTW22162.1"/>
    <property type="molecule type" value="Genomic_DNA"/>
</dbReference>
<gene>
    <name evidence="3" type="primary">mltB</name>
    <name evidence="3" type="ORF">GJ668_13820</name>
</gene>
<sequence>MKHLSKILPWLLVLPLVGCGTSPTRGTSAYDDRPASVRVSGDFAGAPGVDAFVDRMRRHGYSPDRTAAILSGARRQQSIINLMNRQAPSKSTGPNGAWTRYRAKFLGEDSINNGVAFWRRNEAALARATARYGVPSEYIVAIIGVETRYGGFTGKTRIIDALSTLSFAYPRRAEYFSGELENYLIMAREENIDPFAPRGSFAGAMGLGQFMPSSFRDYAVDFNDDGHRDLWNPTDAIGSVANYFRSHGWQPGEAVTVRARVESPAAARAMKSGFNTSYGLNDLASRGITPTRALGRVGTVSLLELDAQGGYEYWLGLKNFYVITRYNHSTYYAMAVYQLAQAIRARKGGPDGTRVSSAG</sequence>
<dbReference type="Gene3D" id="1.10.8.350">
    <property type="entry name" value="Bacterial muramidase"/>
    <property type="match status" value="1"/>
</dbReference>
<feature type="active site" evidence="1">
    <location>
        <position position="146"/>
    </location>
</feature>
<dbReference type="InterPro" id="IPR011757">
    <property type="entry name" value="Lytic_transglycosylase_MltB"/>
</dbReference>
<dbReference type="EC" id="4.2.2.-" evidence="3"/>
<keyword evidence="4" id="KW-1185">Reference proteome</keyword>
<dbReference type="GO" id="GO:0008933">
    <property type="term" value="F:peptidoglycan lytic transglycosylase activity"/>
    <property type="evidence" value="ECO:0007669"/>
    <property type="project" value="TreeGrafter"/>
</dbReference>
<dbReference type="PANTHER" id="PTHR30163:SF9">
    <property type="entry name" value="MEMBRANE-BOUND LYTIC MUREIN TRANSGLYCOSYLASE B"/>
    <property type="match status" value="1"/>
</dbReference>
<evidence type="ECO:0000313" key="3">
    <source>
        <dbReference type="EMBL" id="MTW22162.1"/>
    </source>
</evidence>
<dbReference type="Pfam" id="PF13406">
    <property type="entry name" value="SLT_2"/>
    <property type="match status" value="1"/>
</dbReference>
<keyword evidence="3" id="KW-0456">Lyase</keyword>
<comment type="caution">
    <text evidence="3">The sequence shown here is derived from an EMBL/GenBank/DDBJ whole genome shotgun (WGS) entry which is preliminary data.</text>
</comment>
<dbReference type="Proteomes" id="UP000434044">
    <property type="component" value="Unassembled WGS sequence"/>
</dbReference>
<dbReference type="NCBIfam" id="NF008029">
    <property type="entry name" value="PRK10760.1"/>
    <property type="match status" value="1"/>
</dbReference>
<evidence type="ECO:0000313" key="4">
    <source>
        <dbReference type="Proteomes" id="UP000434044"/>
    </source>
</evidence>
<dbReference type="FunFam" id="1.10.8.350:FF:000001">
    <property type="entry name" value="Lytic murein transglycosylase B"/>
    <property type="match status" value="1"/>
</dbReference>
<dbReference type="InterPro" id="IPR043426">
    <property type="entry name" value="MltB-like"/>
</dbReference>
<evidence type="ECO:0000259" key="2">
    <source>
        <dbReference type="Pfam" id="PF13406"/>
    </source>
</evidence>
<dbReference type="PANTHER" id="PTHR30163">
    <property type="entry name" value="MEMBRANE-BOUND LYTIC MUREIN TRANSGLYCOSYLASE B"/>
    <property type="match status" value="1"/>
</dbReference>
<dbReference type="NCBIfam" id="TIGR02282">
    <property type="entry name" value="MltB"/>
    <property type="match status" value="1"/>
</dbReference>
<dbReference type="RefSeq" id="WP_155450727.1">
    <property type="nucleotide sequence ID" value="NZ_WNKT01000032.1"/>
</dbReference>